<dbReference type="AlphaFoldDB" id="A0AAW8TSS8"/>
<gene>
    <name evidence="1" type="ORF">P7H47_07770</name>
</gene>
<name>A0AAW8TSS8_9ENTE</name>
<organism evidence="1 2">
    <name type="scientific">Enterococcus cecorum</name>
    <dbReference type="NCBI Taxonomy" id="44008"/>
    <lineage>
        <taxon>Bacteria</taxon>
        <taxon>Bacillati</taxon>
        <taxon>Bacillota</taxon>
        <taxon>Bacilli</taxon>
        <taxon>Lactobacillales</taxon>
        <taxon>Enterococcaceae</taxon>
        <taxon>Enterococcus</taxon>
    </lineage>
</organism>
<protein>
    <submittedName>
        <fullName evidence="1">Uncharacterized protein</fullName>
    </submittedName>
</protein>
<dbReference type="EMBL" id="JARQBI010000017">
    <property type="protein sequence ID" value="MDT2797137.1"/>
    <property type="molecule type" value="Genomic_DNA"/>
</dbReference>
<accession>A0AAW8TSS8</accession>
<comment type="caution">
    <text evidence="1">The sequence shown here is derived from an EMBL/GenBank/DDBJ whole genome shotgun (WGS) entry which is preliminary data.</text>
</comment>
<evidence type="ECO:0000313" key="1">
    <source>
        <dbReference type="EMBL" id="MDT2797137.1"/>
    </source>
</evidence>
<proteinExistence type="predicted"/>
<dbReference type="Proteomes" id="UP001255696">
    <property type="component" value="Unassembled WGS sequence"/>
</dbReference>
<sequence length="85" mass="10381">MSLRYWLFMMKLKTQADDYKYKMRLDGISEEDAYLNLDKRNGEVFIDEDFETKDFQTAFTLREIAEHKILRMYVQVCKLERVINQ</sequence>
<evidence type="ECO:0000313" key="2">
    <source>
        <dbReference type="Proteomes" id="UP001255696"/>
    </source>
</evidence>
<reference evidence="1" key="1">
    <citation type="submission" date="2023-03" db="EMBL/GenBank/DDBJ databases">
        <authorList>
            <person name="Shen W."/>
            <person name="Cai J."/>
        </authorList>
    </citation>
    <scope>NUCLEOTIDE SEQUENCE</scope>
    <source>
        <strain evidence="1">B245-2</strain>
    </source>
</reference>
<dbReference type="RefSeq" id="WP_311897812.1">
    <property type="nucleotide sequence ID" value="NZ_JARQBI010000017.1"/>
</dbReference>